<gene>
    <name evidence="1" type="ORF">J2I46_11380</name>
</gene>
<name>A0ABS3JJV9_9BACT</name>
<dbReference type="Proteomes" id="UP000664628">
    <property type="component" value="Unassembled WGS sequence"/>
</dbReference>
<evidence type="ECO:0000313" key="1">
    <source>
        <dbReference type="EMBL" id="MBO0949187.1"/>
    </source>
</evidence>
<evidence type="ECO:0000313" key="2">
    <source>
        <dbReference type="Proteomes" id="UP000664628"/>
    </source>
</evidence>
<organism evidence="1 2">
    <name type="scientific">Fibrella forsythiae</name>
    <dbReference type="NCBI Taxonomy" id="2817061"/>
    <lineage>
        <taxon>Bacteria</taxon>
        <taxon>Pseudomonadati</taxon>
        <taxon>Bacteroidota</taxon>
        <taxon>Cytophagia</taxon>
        <taxon>Cytophagales</taxon>
        <taxon>Spirosomataceae</taxon>
        <taxon>Fibrella</taxon>
    </lineage>
</organism>
<accession>A0ABS3JJV9</accession>
<sequence>MNPRIRPDSLDTSPYKELIGQLAYQWVAANRPAAGRVYNDYINTLRTLLLTTQNPERTTSIVGAVLRQAVNLDKTAQWVEEELKFEGMLTGVDRADFLLLELQQTGGVNDQLLDAYNERINRFATNDQ</sequence>
<dbReference type="RefSeq" id="WP_207329113.1">
    <property type="nucleotide sequence ID" value="NZ_JAFMYW010000002.1"/>
</dbReference>
<dbReference type="EMBL" id="JAFMYW010000002">
    <property type="protein sequence ID" value="MBO0949187.1"/>
    <property type="molecule type" value="Genomic_DNA"/>
</dbReference>
<protein>
    <submittedName>
        <fullName evidence="1">Uncharacterized protein</fullName>
    </submittedName>
</protein>
<reference evidence="1 2" key="1">
    <citation type="submission" date="2021-03" db="EMBL/GenBank/DDBJ databases">
        <title>Fibrella sp. HMF5405 genome sequencing and assembly.</title>
        <authorList>
            <person name="Kang H."/>
            <person name="Kim H."/>
            <person name="Bae S."/>
            <person name="Joh K."/>
        </authorList>
    </citation>
    <scope>NUCLEOTIDE SEQUENCE [LARGE SCALE GENOMIC DNA]</scope>
    <source>
        <strain evidence="1 2">HMF5405</strain>
    </source>
</reference>
<keyword evidence="2" id="KW-1185">Reference proteome</keyword>
<proteinExistence type="predicted"/>
<comment type="caution">
    <text evidence="1">The sequence shown here is derived from an EMBL/GenBank/DDBJ whole genome shotgun (WGS) entry which is preliminary data.</text>
</comment>